<reference evidence="2 3" key="2">
    <citation type="submission" date="2017-10" db="EMBL/GenBank/DDBJ databases">
        <title>Extensive intraspecific genome diversity in a model arbuscular mycorrhizal fungus.</title>
        <authorList>
            <person name="Chen E.C.H."/>
            <person name="Morin E."/>
            <person name="Baudet D."/>
            <person name="Noel J."/>
            <person name="Ndikumana S."/>
            <person name="Charron P."/>
            <person name="St-Onge C."/>
            <person name="Giorgi J."/>
            <person name="Grigoriev I.V."/>
            <person name="Roux C."/>
            <person name="Martin F.M."/>
            <person name="Corradi N."/>
        </authorList>
    </citation>
    <scope>NUCLEOTIDE SEQUENCE [LARGE SCALE GENOMIC DNA]</scope>
    <source>
        <strain evidence="2 3">C2</strain>
    </source>
</reference>
<dbReference type="VEuPathDB" id="FungiDB:FUN_012397"/>
<evidence type="ECO:0000313" key="3">
    <source>
        <dbReference type="Proteomes" id="UP000233469"/>
    </source>
</evidence>
<proteinExistence type="predicted"/>
<dbReference type="OrthoDB" id="2307154at2759"/>
<accession>A0A2N1MYH2</accession>
<dbReference type="VEuPathDB" id="FungiDB:RhiirFUN_014713"/>
<comment type="caution">
    <text evidence="2">The sequence shown here is derived from an EMBL/GenBank/DDBJ whole genome shotgun (WGS) entry which is preliminary data.</text>
</comment>
<name>A0A2N1MYH2_9GLOM</name>
<sequence>MSIIPLQNFGLFYQPPDDNNFYHINCKMFLQPQNPEIIFLSEDDYDYEFFYQNSNANYQNYHVTCKLLSHPLIINILNKEIYGIDFDVNELKRKYTLTLDQKLNLELNLKNFLPFVQEQILKSTSRVAEALTNSQGNMNFNTSISTQATVIQPVQNYKSSQFNELGLFYQPPNDDIIYHVNCKPIVHDIQVYDDVYDYEFFHLARYHVTCKSLIHSSIINILNKEVYGRDYDASDLKRECSITLYQKFNLELNLKDFLSSIHF</sequence>
<gene>
    <name evidence="2" type="ORF">RhiirC2_852696</name>
    <name evidence="1" type="ORF">RhiirC2_855476</name>
</gene>
<dbReference type="EMBL" id="LLXL01001060">
    <property type="protein sequence ID" value="PKK66691.1"/>
    <property type="molecule type" value="Genomic_DNA"/>
</dbReference>
<reference evidence="2 3" key="1">
    <citation type="submission" date="2016-04" db="EMBL/GenBank/DDBJ databases">
        <title>Genome analyses suggest a sexual origin of heterokaryosis in a supposedly ancient asexual fungus.</title>
        <authorList>
            <person name="Ropars J."/>
            <person name="Sedzielewska K."/>
            <person name="Noel J."/>
            <person name="Charron P."/>
            <person name="Farinelli L."/>
            <person name="Marton T."/>
            <person name="Kruger M."/>
            <person name="Pelin A."/>
            <person name="Brachmann A."/>
            <person name="Corradi N."/>
        </authorList>
    </citation>
    <scope>NUCLEOTIDE SEQUENCE [LARGE SCALE GENOMIC DNA]</scope>
    <source>
        <strain evidence="2 3">C2</strain>
    </source>
</reference>
<dbReference type="EMBL" id="LLXL01001832">
    <property type="protein sequence ID" value="PKK62717.1"/>
    <property type="molecule type" value="Genomic_DNA"/>
</dbReference>
<protein>
    <submittedName>
        <fullName evidence="2">Uncharacterized protein</fullName>
    </submittedName>
</protein>
<dbReference type="AlphaFoldDB" id="A0A2N1MYH2"/>
<dbReference type="Proteomes" id="UP000233469">
    <property type="component" value="Unassembled WGS sequence"/>
</dbReference>
<dbReference type="VEuPathDB" id="FungiDB:RhiirA1_445221"/>
<organism evidence="2 3">
    <name type="scientific">Rhizophagus irregularis</name>
    <dbReference type="NCBI Taxonomy" id="588596"/>
    <lineage>
        <taxon>Eukaryota</taxon>
        <taxon>Fungi</taxon>
        <taxon>Fungi incertae sedis</taxon>
        <taxon>Mucoromycota</taxon>
        <taxon>Glomeromycotina</taxon>
        <taxon>Glomeromycetes</taxon>
        <taxon>Glomerales</taxon>
        <taxon>Glomeraceae</taxon>
        <taxon>Rhizophagus</taxon>
    </lineage>
</organism>
<evidence type="ECO:0000313" key="2">
    <source>
        <dbReference type="EMBL" id="PKK66691.1"/>
    </source>
</evidence>
<evidence type="ECO:0000313" key="1">
    <source>
        <dbReference type="EMBL" id="PKK62717.1"/>
    </source>
</evidence>